<dbReference type="GO" id="GO:0001681">
    <property type="term" value="F:sialate O-acetylesterase activity"/>
    <property type="evidence" value="ECO:0007669"/>
    <property type="project" value="InterPro"/>
</dbReference>
<dbReference type="RefSeq" id="WP_105043955.1">
    <property type="nucleotide sequence ID" value="NZ_MQWA01000001.1"/>
</dbReference>
<evidence type="ECO:0000313" key="3">
    <source>
        <dbReference type="Proteomes" id="UP000239907"/>
    </source>
</evidence>
<name>A0A2S7U369_9BACT</name>
<dbReference type="Gene3D" id="3.40.50.1110">
    <property type="entry name" value="SGNH hydrolase"/>
    <property type="match status" value="2"/>
</dbReference>
<proteinExistence type="predicted"/>
<evidence type="ECO:0008006" key="4">
    <source>
        <dbReference type="Google" id="ProtNLM"/>
    </source>
</evidence>
<dbReference type="PANTHER" id="PTHR22901:SF0">
    <property type="entry name" value="SIALATE O-ACETYLESTERASE"/>
    <property type="match status" value="1"/>
</dbReference>
<feature type="signal peptide" evidence="1">
    <location>
        <begin position="1"/>
        <end position="23"/>
    </location>
</feature>
<accession>A0A2S7U369</accession>
<evidence type="ECO:0000256" key="1">
    <source>
        <dbReference type="SAM" id="SignalP"/>
    </source>
</evidence>
<feature type="chain" id="PRO_5015623347" description="Sialate O-acetylesterase domain-containing protein" evidence="1">
    <location>
        <begin position="24"/>
        <end position="983"/>
    </location>
</feature>
<comment type="caution">
    <text evidence="2">The sequence shown here is derived from an EMBL/GenBank/DDBJ whole genome shotgun (WGS) entry which is preliminary data.</text>
</comment>
<dbReference type="EMBL" id="MQWA01000001">
    <property type="protein sequence ID" value="PQJ29456.1"/>
    <property type="molecule type" value="Genomic_DNA"/>
</dbReference>
<dbReference type="Proteomes" id="UP000239907">
    <property type="component" value="Unassembled WGS sequence"/>
</dbReference>
<gene>
    <name evidence="2" type="ORF">BSZ32_13800</name>
</gene>
<dbReference type="InterPro" id="IPR036514">
    <property type="entry name" value="SGNH_hydro_sf"/>
</dbReference>
<sequence length="983" mass="108693">MKHIITRAATAAVLICTTLTIQAAAPKPAAEGPRTLSIELGTPFRDHAVLQRGMAVPVWGWSKPGTKVTVEFAGQKTSATAGKDGKWMAQLKDLKASFKPAELVISEQGGKKETLTDILVGEVWMASGQSNMQWKIGKCYSVKPLANELTAETEGKVAPIREFTVTSVTAQLFPIKKATGSWNNGNYNDYSAIAFAFAHKLYKELNVPIGILNCSWSSTQIEAWVPREGWATAKDDYSKAIHQKCRITDPSTPEHKKAWAAFYKSLEDQIAKSEVLIKNGGKAKKISADIPGNMKGNRDASWLFNGRMSPVVPYAIRGAIWNQGWHNRNQGLSYYNNLHSLTRGWRIVWDKPELPVYFHQFYCPDKTDKPSINTTSEMRLGTTMARDIPNTGMASQIDIGGAIHYNAKTVPGRRLALHALKNQYGKKVVADGPMFNSYKIEGDKVVVTFDSADGGLVVGDTEYNRAGSKKNKDATGFADPKAIENGVDKMKLFWLAGEDRVWHRATFKINGNQVVVQSDAVKKPRGISYGSGGIGFQPCLYNKAMLPMTPFIQFDNKMVTTKTWPDKELKIVDKDADPNAAKPTPKGKVYDFRKMPLLSTQFRDNAVLQADKPVTIWGSTRNFGEWQAEDEEGDCKVHFEFGDIKKTIAVTPEMDEWQVTLPVMKAGPKPHTLKVSFTINGEKVHERIAKGIVFGDVWYVAAPALGKKMEFKMPEVKPSGQIVRMMENQSKTDVKNGPSRFSVCVSRAPRVKAANGKWSNRYASYWKDATGIAAAIGNQISAKSGRPVGIIFMQNKKDSLLKNWISADFLKETPSLMPDYKTVGSVYRDNPYYLANFKRYIAEWKTLWSDNVPAMIKTKAVPDGSSWGKIPSPKPLVGDSRATWTYNVFVHSFGPLAHSGVIFLSGESLVKADQGANFGPEMSVLANSWKTKFGAADVPFIYTVPAKSLAPKITQPKAIKGNSKAVELNDWLDVSDVIKTVTQ</sequence>
<dbReference type="OrthoDB" id="174702at2"/>
<keyword evidence="3" id="KW-1185">Reference proteome</keyword>
<keyword evidence="1" id="KW-0732">Signal</keyword>
<dbReference type="SUPFAM" id="SSF52266">
    <property type="entry name" value="SGNH hydrolase"/>
    <property type="match status" value="1"/>
</dbReference>
<dbReference type="PANTHER" id="PTHR22901">
    <property type="entry name" value="SIALATE O-ACETYLESTERASE"/>
    <property type="match status" value="1"/>
</dbReference>
<dbReference type="AlphaFoldDB" id="A0A2S7U369"/>
<reference evidence="2 3" key="1">
    <citation type="submission" date="2016-12" db="EMBL/GenBank/DDBJ databases">
        <title>Study of bacterial adaptation to deep sea.</title>
        <authorList>
            <person name="Song J."/>
            <person name="Yoshizawa S."/>
            <person name="Kogure K."/>
        </authorList>
    </citation>
    <scope>NUCLEOTIDE SEQUENCE [LARGE SCALE GENOMIC DNA]</scope>
    <source>
        <strain evidence="2 3">SAORIC-165</strain>
    </source>
</reference>
<organism evidence="2 3">
    <name type="scientific">Rubritalea profundi</name>
    <dbReference type="NCBI Taxonomy" id="1658618"/>
    <lineage>
        <taxon>Bacteria</taxon>
        <taxon>Pseudomonadati</taxon>
        <taxon>Verrucomicrobiota</taxon>
        <taxon>Verrucomicrobiia</taxon>
        <taxon>Verrucomicrobiales</taxon>
        <taxon>Rubritaleaceae</taxon>
        <taxon>Rubritalea</taxon>
    </lineage>
</organism>
<protein>
    <recommendedName>
        <fullName evidence="4">Sialate O-acetylesterase domain-containing protein</fullName>
    </recommendedName>
</protein>
<evidence type="ECO:0000313" key="2">
    <source>
        <dbReference type="EMBL" id="PQJ29456.1"/>
    </source>
</evidence>
<dbReference type="InterPro" id="IPR039329">
    <property type="entry name" value="SIAE"/>
</dbReference>
<dbReference type="GO" id="GO:0005975">
    <property type="term" value="P:carbohydrate metabolic process"/>
    <property type="evidence" value="ECO:0007669"/>
    <property type="project" value="TreeGrafter"/>
</dbReference>